<gene>
    <name evidence="1" type="ORF">C8R28_10119</name>
</gene>
<dbReference type="Proteomes" id="UP000244110">
    <property type="component" value="Unassembled WGS sequence"/>
</dbReference>
<protein>
    <submittedName>
        <fullName evidence="1">Uncharacterized protein</fullName>
    </submittedName>
</protein>
<dbReference type="EMBL" id="QAOL01000011">
    <property type="protein sequence ID" value="PTQ86092.1"/>
    <property type="molecule type" value="Genomic_DNA"/>
</dbReference>
<reference evidence="1 2" key="1">
    <citation type="submission" date="2018-04" db="EMBL/GenBank/DDBJ databases">
        <title>Active sludge and wastewater microbial communities from Klosterneuburg, Austria.</title>
        <authorList>
            <person name="Wagner M."/>
        </authorList>
    </citation>
    <scope>NUCLEOTIDE SEQUENCE [LARGE SCALE GENOMIC DNA]</scope>
    <source>
        <strain evidence="1 2">Nm4</strain>
    </source>
</reference>
<evidence type="ECO:0000313" key="2">
    <source>
        <dbReference type="Proteomes" id="UP000244110"/>
    </source>
</evidence>
<evidence type="ECO:0000313" key="1">
    <source>
        <dbReference type="EMBL" id="PTQ86092.1"/>
    </source>
</evidence>
<dbReference type="RefSeq" id="WP_107786607.1">
    <property type="nucleotide sequence ID" value="NZ_QAOL01000011.1"/>
</dbReference>
<sequence length="280" mass="31499">MSKRFPIINPKASNVIGMYLNELVGMDHPVAGIRLTSKNDAYLCYQQTIPLKTAIKSILAHIRYLFGEDTPEELVMATVYLVYAENTALKVRKTPIDDIPVDEKPIVRQPVHHRPIDIHKEYVSLWLKCERAIRGSESLNTFKARNEANKKHYPKLAFNANNIAGGFMEIPENATINEILAQALRVVIGTGIRSCIYLSEFEIIKIVPPGYANSYKECSYIKAYDRVLIFPGNTTKDELVEIAAKIAATWCPNAHVVWSAAETIWPRKDDGINGSEKAIE</sequence>
<accession>A0A2T5IQJ1</accession>
<proteinExistence type="predicted"/>
<name>A0A2T5IQJ1_9PROT</name>
<comment type="caution">
    <text evidence="1">The sequence shown here is derived from an EMBL/GenBank/DDBJ whole genome shotgun (WGS) entry which is preliminary data.</text>
</comment>
<organism evidence="1 2">
    <name type="scientific">Nitrosomonas ureae</name>
    <dbReference type="NCBI Taxonomy" id="44577"/>
    <lineage>
        <taxon>Bacteria</taxon>
        <taxon>Pseudomonadati</taxon>
        <taxon>Pseudomonadota</taxon>
        <taxon>Betaproteobacteria</taxon>
        <taxon>Nitrosomonadales</taxon>
        <taxon>Nitrosomonadaceae</taxon>
        <taxon>Nitrosomonas</taxon>
    </lineage>
</organism>
<dbReference type="AlphaFoldDB" id="A0A2T5IQJ1"/>